<dbReference type="KEGG" id="vg:55010033"/>
<dbReference type="RefSeq" id="YP_009818689.1">
    <property type="nucleotide sequence ID" value="NC_048141.1"/>
</dbReference>
<accession>A0A3S9UPX2</accession>
<evidence type="ECO:0000313" key="2">
    <source>
        <dbReference type="Proteomes" id="UP000287034"/>
    </source>
</evidence>
<dbReference type="EMBL" id="MK279906">
    <property type="protein sequence ID" value="AZS12349.1"/>
    <property type="molecule type" value="Genomic_DNA"/>
</dbReference>
<protein>
    <submittedName>
        <fullName evidence="1">Uncharacterized protein</fullName>
    </submittedName>
</protein>
<name>A0A3S9UPX2_9CAUD</name>
<evidence type="ECO:0000313" key="1">
    <source>
        <dbReference type="EMBL" id="AZS12349.1"/>
    </source>
</evidence>
<organism evidence="1 2">
    <name type="scientific">Gordonia phage Kenna</name>
    <dbReference type="NCBI Taxonomy" id="2499025"/>
    <lineage>
        <taxon>Viruses</taxon>
        <taxon>Duplodnaviria</taxon>
        <taxon>Heunggongvirae</taxon>
        <taxon>Uroviricota</taxon>
        <taxon>Caudoviricetes</taxon>
        <taxon>Langleyhallvirinae</taxon>
        <taxon>Getalongvirus</taxon>
        <taxon>Getalongvirus kenna</taxon>
    </lineage>
</organism>
<sequence length="62" mass="7008">MSDTYAQLDDLRGTNAIRVVSTSGHTTAQLCVDRRWYDQHNRIVPLDAHGPWTILATHEDGM</sequence>
<proteinExistence type="predicted"/>
<dbReference type="GeneID" id="55010033"/>
<keyword evidence="2" id="KW-1185">Reference proteome</keyword>
<dbReference type="Proteomes" id="UP000287034">
    <property type="component" value="Segment"/>
</dbReference>
<reference evidence="1 2" key="1">
    <citation type="submission" date="2018-12" db="EMBL/GenBank/DDBJ databases">
        <authorList>
            <person name="Schwell I.Y."/>
            <person name="Nasser A.S."/>
            <person name="Makara A.R."/>
            <person name="Candra L.M."/>
            <person name="Okorie E.C."/>
            <person name="Grossman C.A."/>
            <person name="Agarwal Y.D."/>
            <person name="Houseworth C.D."/>
            <person name="Aull H.G."/>
            <person name="Bortz R.L."/>
            <person name="Warner M.H."/>
            <person name="Garlena R.A."/>
            <person name="Russell D.A."/>
            <person name="Pope W.H."/>
            <person name="Jacobs-Sera D."/>
            <person name="Hatfull G.F."/>
        </authorList>
    </citation>
    <scope>NUCLEOTIDE SEQUENCE [LARGE SCALE GENOMIC DNA]</scope>
</reference>
<gene>
    <name evidence="1" type="primary">73</name>
    <name evidence="1" type="ORF">SEA_KENNA_73</name>
</gene>